<dbReference type="Proteomes" id="UP001152795">
    <property type="component" value="Unassembled WGS sequence"/>
</dbReference>
<comment type="caution">
    <text evidence="1">The sequence shown here is derived from an EMBL/GenBank/DDBJ whole genome shotgun (WGS) entry which is preliminary data.</text>
</comment>
<dbReference type="EMBL" id="CACRXK020003010">
    <property type="protein sequence ID" value="CAB3997051.1"/>
    <property type="molecule type" value="Genomic_DNA"/>
</dbReference>
<dbReference type="AlphaFoldDB" id="A0A7D9DYA2"/>
<accession>A0A7D9DYA2</accession>
<evidence type="ECO:0000313" key="1">
    <source>
        <dbReference type="EMBL" id="CAB3997051.1"/>
    </source>
</evidence>
<reference evidence="1" key="1">
    <citation type="submission" date="2020-04" db="EMBL/GenBank/DDBJ databases">
        <authorList>
            <person name="Alioto T."/>
            <person name="Alioto T."/>
            <person name="Gomez Garrido J."/>
        </authorList>
    </citation>
    <scope>NUCLEOTIDE SEQUENCE</scope>
    <source>
        <strain evidence="1">A484AB</strain>
    </source>
</reference>
<sequence>MSANINSSYVGDQKVAVVQSESDVKALIKEYETETSSKFVVYYGDKSFGSNGKYYC</sequence>
<protein>
    <submittedName>
        <fullName evidence="1">Uncharacterized protein</fullName>
    </submittedName>
</protein>
<name>A0A7D9DYA2_PARCT</name>
<gene>
    <name evidence="1" type="ORF">PACLA_8A064752</name>
</gene>
<proteinExistence type="predicted"/>
<organism evidence="1 2">
    <name type="scientific">Paramuricea clavata</name>
    <name type="common">Red gorgonian</name>
    <name type="synonym">Violescent sea-whip</name>
    <dbReference type="NCBI Taxonomy" id="317549"/>
    <lineage>
        <taxon>Eukaryota</taxon>
        <taxon>Metazoa</taxon>
        <taxon>Cnidaria</taxon>
        <taxon>Anthozoa</taxon>
        <taxon>Octocorallia</taxon>
        <taxon>Malacalcyonacea</taxon>
        <taxon>Plexauridae</taxon>
        <taxon>Paramuricea</taxon>
    </lineage>
</organism>
<keyword evidence="2" id="KW-1185">Reference proteome</keyword>
<evidence type="ECO:0000313" key="2">
    <source>
        <dbReference type="Proteomes" id="UP001152795"/>
    </source>
</evidence>